<dbReference type="EMBL" id="ML993588">
    <property type="protein sequence ID" value="KAF2169246.1"/>
    <property type="molecule type" value="Genomic_DNA"/>
</dbReference>
<accession>A0A6A6CUT1</accession>
<evidence type="ECO:0000313" key="1">
    <source>
        <dbReference type="EMBL" id="KAF2169246.1"/>
    </source>
</evidence>
<dbReference type="OrthoDB" id="3632925at2759"/>
<dbReference type="AlphaFoldDB" id="A0A6A6CUT1"/>
<protein>
    <submittedName>
        <fullName evidence="1">Uncharacterized protein</fullName>
    </submittedName>
</protein>
<dbReference type="Proteomes" id="UP000799537">
    <property type="component" value="Unassembled WGS sequence"/>
</dbReference>
<evidence type="ECO:0000313" key="2">
    <source>
        <dbReference type="Proteomes" id="UP000799537"/>
    </source>
</evidence>
<sequence length="141" mass="15672">MNSVVEDSALSSLFLCQIQPCVEHNALSNLSPGRLVSLQVYDTIDITRVEGEMTEEDFYLTVHLKVRGAGVVDVVVETGVLHPSHRLVWDPSRTRDIEQLRDIEGAIEKLSSIACGMAAKEGFKGFKMSDLEEMAAVFRFE</sequence>
<dbReference type="GeneID" id="54558680"/>
<gene>
    <name evidence="1" type="ORF">M409DRAFT_20470</name>
</gene>
<dbReference type="RefSeq" id="XP_033670135.1">
    <property type="nucleotide sequence ID" value="XM_033805408.1"/>
</dbReference>
<keyword evidence="2" id="KW-1185">Reference proteome</keyword>
<organism evidence="1 2">
    <name type="scientific">Zasmidium cellare ATCC 36951</name>
    <dbReference type="NCBI Taxonomy" id="1080233"/>
    <lineage>
        <taxon>Eukaryota</taxon>
        <taxon>Fungi</taxon>
        <taxon>Dikarya</taxon>
        <taxon>Ascomycota</taxon>
        <taxon>Pezizomycotina</taxon>
        <taxon>Dothideomycetes</taxon>
        <taxon>Dothideomycetidae</taxon>
        <taxon>Mycosphaerellales</taxon>
        <taxon>Mycosphaerellaceae</taxon>
        <taxon>Zasmidium</taxon>
    </lineage>
</organism>
<reference evidence="1" key="1">
    <citation type="journal article" date="2020" name="Stud. Mycol.">
        <title>101 Dothideomycetes genomes: a test case for predicting lifestyles and emergence of pathogens.</title>
        <authorList>
            <person name="Haridas S."/>
            <person name="Albert R."/>
            <person name="Binder M."/>
            <person name="Bloem J."/>
            <person name="Labutti K."/>
            <person name="Salamov A."/>
            <person name="Andreopoulos B."/>
            <person name="Baker S."/>
            <person name="Barry K."/>
            <person name="Bills G."/>
            <person name="Bluhm B."/>
            <person name="Cannon C."/>
            <person name="Castanera R."/>
            <person name="Culley D."/>
            <person name="Daum C."/>
            <person name="Ezra D."/>
            <person name="Gonzalez J."/>
            <person name="Henrissat B."/>
            <person name="Kuo A."/>
            <person name="Liang C."/>
            <person name="Lipzen A."/>
            <person name="Lutzoni F."/>
            <person name="Magnuson J."/>
            <person name="Mondo S."/>
            <person name="Nolan M."/>
            <person name="Ohm R."/>
            <person name="Pangilinan J."/>
            <person name="Park H.-J."/>
            <person name="Ramirez L."/>
            <person name="Alfaro M."/>
            <person name="Sun H."/>
            <person name="Tritt A."/>
            <person name="Yoshinaga Y."/>
            <person name="Zwiers L.-H."/>
            <person name="Turgeon B."/>
            <person name="Goodwin S."/>
            <person name="Spatafora J."/>
            <person name="Crous P."/>
            <person name="Grigoriev I."/>
        </authorList>
    </citation>
    <scope>NUCLEOTIDE SEQUENCE</scope>
    <source>
        <strain evidence="1">ATCC 36951</strain>
    </source>
</reference>
<proteinExistence type="predicted"/>
<name>A0A6A6CUT1_ZASCE</name>